<evidence type="ECO:0000313" key="1">
    <source>
        <dbReference type="EMBL" id="SNS78751.1"/>
    </source>
</evidence>
<feature type="non-terminal residue" evidence="1">
    <location>
        <position position="1"/>
    </location>
</feature>
<accession>A0A239HC62</accession>
<reference evidence="2" key="1">
    <citation type="submission" date="2017-06" db="EMBL/GenBank/DDBJ databases">
        <authorList>
            <person name="Varghese N."/>
            <person name="Submissions S."/>
        </authorList>
    </citation>
    <scope>NUCLEOTIDE SEQUENCE [LARGE SCALE GENOMIC DNA]</scope>
    <source>
        <strain evidence="2">5C</strain>
    </source>
</reference>
<proteinExistence type="predicted"/>
<organism evidence="1 2">
    <name type="scientific">Belliella buryatensis</name>
    <dbReference type="NCBI Taxonomy" id="1500549"/>
    <lineage>
        <taxon>Bacteria</taxon>
        <taxon>Pseudomonadati</taxon>
        <taxon>Bacteroidota</taxon>
        <taxon>Cytophagia</taxon>
        <taxon>Cytophagales</taxon>
        <taxon>Cyclobacteriaceae</taxon>
        <taxon>Belliella</taxon>
    </lineage>
</organism>
<gene>
    <name evidence="1" type="ORF">SAMN06295967_1353</name>
</gene>
<keyword evidence="2" id="KW-1185">Reference proteome</keyword>
<evidence type="ECO:0000313" key="2">
    <source>
        <dbReference type="Proteomes" id="UP000198480"/>
    </source>
</evidence>
<name>A0A239HC62_9BACT</name>
<protein>
    <submittedName>
        <fullName evidence="1">Uncharacterized protein</fullName>
    </submittedName>
</protein>
<dbReference type="AlphaFoldDB" id="A0A239HC62"/>
<dbReference type="EMBL" id="FZOK01000035">
    <property type="protein sequence ID" value="SNS78751.1"/>
    <property type="molecule type" value="Genomic_DNA"/>
</dbReference>
<sequence length="61" mass="7172">IKISANFFKKSTFKIFIDMKKIIITENQLQKLSRGIRDKNTPVKTNKLNLINIVQNHEKTK</sequence>
<dbReference type="Proteomes" id="UP000198480">
    <property type="component" value="Unassembled WGS sequence"/>
</dbReference>